<keyword evidence="2" id="KW-1185">Reference proteome</keyword>
<evidence type="ECO:0000313" key="2">
    <source>
        <dbReference type="Proteomes" id="UP000007113"/>
    </source>
</evidence>
<gene>
    <name evidence="1" type="ordered locus">AciX8_2599</name>
</gene>
<dbReference type="AlphaFoldDB" id="G8P0B5"/>
<proteinExistence type="predicted"/>
<organism evidence="1 2">
    <name type="scientific">Granulicella mallensis (strain ATCC BAA-1857 / DSM 23137 / MP5ACTX8)</name>
    <dbReference type="NCBI Taxonomy" id="682795"/>
    <lineage>
        <taxon>Bacteria</taxon>
        <taxon>Pseudomonadati</taxon>
        <taxon>Acidobacteriota</taxon>
        <taxon>Terriglobia</taxon>
        <taxon>Terriglobales</taxon>
        <taxon>Acidobacteriaceae</taxon>
        <taxon>Granulicella</taxon>
    </lineage>
</organism>
<name>G8P0B5_GRAMM</name>
<dbReference type="Proteomes" id="UP000007113">
    <property type="component" value="Chromosome"/>
</dbReference>
<dbReference type="KEGG" id="gma:AciX8_2599"/>
<sequence length="91" mass="10502">MCFGHSIMCYFDCDFPNGITFSVHPSNPHLTGISVLLFIHDKFTVGSGDHMSDPENPSNRMRKPPLDQWGLFTFMYKNRYILQTFPEVSLK</sequence>
<dbReference type="EMBL" id="CP003130">
    <property type="protein sequence ID" value="AEU36909.1"/>
    <property type="molecule type" value="Genomic_DNA"/>
</dbReference>
<accession>G8P0B5</accession>
<evidence type="ECO:0000313" key="1">
    <source>
        <dbReference type="EMBL" id="AEU36909.1"/>
    </source>
</evidence>
<reference evidence="1 2" key="1">
    <citation type="submission" date="2011-11" db="EMBL/GenBank/DDBJ databases">
        <title>Complete sequence of Granulicella mallensis MP5ACTX8.</title>
        <authorList>
            <consortium name="US DOE Joint Genome Institute"/>
            <person name="Lucas S."/>
            <person name="Copeland A."/>
            <person name="Lapidus A."/>
            <person name="Cheng J.-F."/>
            <person name="Goodwin L."/>
            <person name="Pitluck S."/>
            <person name="Peters L."/>
            <person name="Lu M."/>
            <person name="Detter J.C."/>
            <person name="Han C."/>
            <person name="Tapia R."/>
            <person name="Land M."/>
            <person name="Hauser L."/>
            <person name="Kyrpides N."/>
            <person name="Ivanova N."/>
            <person name="Mikhailova N."/>
            <person name="Pagani I."/>
            <person name="Rawat S."/>
            <person name="Mannisto M."/>
            <person name="Haggblom M."/>
            <person name="Woyke T."/>
        </authorList>
    </citation>
    <scope>NUCLEOTIDE SEQUENCE [LARGE SCALE GENOMIC DNA]</scope>
    <source>
        <strain evidence="2">ATCC BAA-1857 / DSM 23137 / MP5ACTX8</strain>
    </source>
</reference>
<protein>
    <submittedName>
        <fullName evidence="1">Uncharacterized protein</fullName>
    </submittedName>
</protein>
<dbReference type="HOGENOM" id="CLU_2422822_0_0_0"/>